<evidence type="ECO:0008006" key="3">
    <source>
        <dbReference type="Google" id="ProtNLM"/>
    </source>
</evidence>
<keyword evidence="2" id="KW-1185">Reference proteome</keyword>
<proteinExistence type="predicted"/>
<reference evidence="1 2" key="1">
    <citation type="submission" date="2022-12" db="EMBL/GenBank/DDBJ databases">
        <title>Sphingomonas abieness sp. nov., an endophytic bacterium isolated from Abies koreana.</title>
        <authorList>
            <person name="Jiang L."/>
            <person name="Lee J."/>
        </authorList>
    </citation>
    <scope>NUCLEOTIDE SEQUENCE [LARGE SCALE GENOMIC DNA]</scope>
    <source>
        <strain evidence="2">PAMB 00755</strain>
    </source>
</reference>
<dbReference type="Proteomes" id="UP001210865">
    <property type="component" value="Chromosome"/>
</dbReference>
<organism evidence="1 2">
    <name type="scientific">Sphingomonas abietis</name>
    <dbReference type="NCBI Taxonomy" id="3012344"/>
    <lineage>
        <taxon>Bacteria</taxon>
        <taxon>Pseudomonadati</taxon>
        <taxon>Pseudomonadota</taxon>
        <taxon>Alphaproteobacteria</taxon>
        <taxon>Sphingomonadales</taxon>
        <taxon>Sphingomonadaceae</taxon>
        <taxon>Sphingomonas</taxon>
    </lineage>
</organism>
<dbReference type="EMBL" id="CP115174">
    <property type="protein sequence ID" value="WBO20923.1"/>
    <property type="molecule type" value="Genomic_DNA"/>
</dbReference>
<gene>
    <name evidence="1" type="ORF">PBT88_11950</name>
</gene>
<sequence length="238" mass="25885">MSDDPSVPSDAAHAPEPDLATRLARLDRFEAELIRKAAPLLGATTALSHADFFVVGATRRTLAQARGFKQLIETRNFPCAAAVLRMQIDTAMRVNGLFLVDDMVAACRSVLDGARFNTLRDQAGNKLSDAHLRAELAKSNPWISPVYERASDFVHLSGRHFYTSIAHTDDATRVATFSISGEDPPRPEETYYEVVDSFFEATRLVGTMILAYLSLRAGVVQTAAGHAPADTSPARPPS</sequence>
<dbReference type="RefSeq" id="WP_270075573.1">
    <property type="nucleotide sequence ID" value="NZ_CP115174.1"/>
</dbReference>
<accession>A0ABY7NJW1</accession>
<protein>
    <recommendedName>
        <fullName evidence="3">HEPN AbiU2-like domain-containing protein</fullName>
    </recommendedName>
</protein>
<name>A0ABY7NJW1_9SPHN</name>
<evidence type="ECO:0000313" key="1">
    <source>
        <dbReference type="EMBL" id="WBO20923.1"/>
    </source>
</evidence>
<evidence type="ECO:0000313" key="2">
    <source>
        <dbReference type="Proteomes" id="UP001210865"/>
    </source>
</evidence>